<dbReference type="EMBL" id="BDQA01000587">
    <property type="protein sequence ID" value="GBH22061.1"/>
    <property type="molecule type" value="Genomic_RNA"/>
</dbReference>
<evidence type="ECO:0008006" key="2">
    <source>
        <dbReference type="Google" id="ProtNLM"/>
    </source>
</evidence>
<sequence length="193" mass="23024">MGYDKKFVGRHRKCGAGVHRVKGSKYVCNFCGEIREGEVRPGNEFETCRVCKHMYWMHGNFHITTLHCPYCQNDPKRAKKIRESYDKYQSHMSTPKQHVKVLLAGSEDPMLWVKLATEKYNDIERMTLNEVFKSEVPIKKLSRFFRQYIFALALKEGVDIRNHAAVMKWWRNFPLIDLYVGRSWRDDIFRRRD</sequence>
<protein>
    <recommendedName>
        <fullName evidence="2">Transposase</fullName>
    </recommendedName>
</protein>
<reference evidence="1" key="1">
    <citation type="submission" date="2017-04" db="EMBL/GenBank/DDBJ databases">
        <title>Unveiling RNA virosphere associated with marine microorganisms.</title>
        <authorList>
            <person name="Urayama S."/>
            <person name="Takaki Y."/>
            <person name="Nishi S."/>
            <person name="Yoshida Y."/>
            <person name="Deguchi S."/>
            <person name="Takai K."/>
            <person name="Nunoura T."/>
        </authorList>
    </citation>
    <scope>NUCLEOTIDE SEQUENCE</scope>
</reference>
<dbReference type="AlphaFoldDB" id="A0A2V0RA36"/>
<organism evidence="1">
    <name type="scientific">viral metagenome</name>
    <dbReference type="NCBI Taxonomy" id="1070528"/>
    <lineage>
        <taxon>unclassified sequences</taxon>
        <taxon>metagenomes</taxon>
        <taxon>organismal metagenomes</taxon>
    </lineage>
</organism>
<accession>A0A2V0RA36</accession>
<name>A0A2V0RA36_9ZZZZ</name>
<evidence type="ECO:0000313" key="1">
    <source>
        <dbReference type="EMBL" id="GBH22061.1"/>
    </source>
</evidence>
<comment type="caution">
    <text evidence="1">The sequence shown here is derived from an EMBL/GenBank/DDBJ whole genome shotgun (WGS) entry which is preliminary data.</text>
</comment>
<proteinExistence type="predicted"/>